<evidence type="ECO:0000313" key="2">
    <source>
        <dbReference type="EMBL" id="RGR13055.1"/>
    </source>
</evidence>
<dbReference type="EMBL" id="QRHJ01000001">
    <property type="protein sequence ID" value="RHF78601.1"/>
    <property type="molecule type" value="Genomic_DNA"/>
</dbReference>
<dbReference type="Proteomes" id="UP000284161">
    <property type="component" value="Unassembled WGS sequence"/>
</dbReference>
<dbReference type="Proteomes" id="UP000285305">
    <property type="component" value="Unassembled WGS sequence"/>
</dbReference>
<evidence type="ECO:0000313" key="10">
    <source>
        <dbReference type="Proteomes" id="UP000284604"/>
    </source>
</evidence>
<feature type="chain" id="PRO_5036104773" evidence="1">
    <location>
        <begin position="21"/>
        <end position="197"/>
    </location>
</feature>
<proteinExistence type="predicted"/>
<name>A0A413ZS14_BACSE</name>
<organism evidence="4 11">
    <name type="scientific">Bacteroides stercoris</name>
    <dbReference type="NCBI Taxonomy" id="46506"/>
    <lineage>
        <taxon>Bacteria</taxon>
        <taxon>Pseudomonadati</taxon>
        <taxon>Bacteroidota</taxon>
        <taxon>Bacteroidia</taxon>
        <taxon>Bacteroidales</taxon>
        <taxon>Bacteroidaceae</taxon>
        <taxon>Bacteroides</taxon>
    </lineage>
</organism>
<dbReference type="EMBL" id="QRTW01000014">
    <property type="protein sequence ID" value="RGR13055.1"/>
    <property type="molecule type" value="Genomic_DNA"/>
</dbReference>
<evidence type="ECO:0000313" key="6">
    <source>
        <dbReference type="EMBL" id="RHM16933.1"/>
    </source>
</evidence>
<dbReference type="RefSeq" id="WP_022104766.1">
    <property type="nucleotide sequence ID" value="NZ_BAABYC010000001.1"/>
</dbReference>
<dbReference type="EMBL" id="QRUB01000016">
    <property type="protein sequence ID" value="RGR26684.1"/>
    <property type="molecule type" value="Genomic_DNA"/>
</dbReference>
<evidence type="ECO:0000313" key="8">
    <source>
        <dbReference type="Proteomes" id="UP000283762"/>
    </source>
</evidence>
<protein>
    <submittedName>
        <fullName evidence="4">Uncharacterized protein</fullName>
    </submittedName>
</protein>
<sequence>MKMRLFWLPCLMFLFGTFCASCGSDDNEPTDEPGAGGTEVKGDYTATTAVKTAVLKYNLKWSSAEIPVYYEDFNRKYGLYLSRGCLGVLSFIRQSGVWNSTFPSYNAFEVQSYNGLYVMIEDVGKVNSLPEVIKKLILPDDNRYYVKDFPVAQPNHGYAVAFKTENDEVKYLRILITDYTLDHNGTVAALTVQYQLY</sequence>
<dbReference type="Proteomes" id="UP000284604">
    <property type="component" value="Unassembled WGS sequence"/>
</dbReference>
<evidence type="ECO:0000313" key="4">
    <source>
        <dbReference type="EMBL" id="RHC30413.1"/>
    </source>
</evidence>
<reference evidence="7 8" key="1">
    <citation type="submission" date="2018-08" db="EMBL/GenBank/DDBJ databases">
        <title>A genome reference for cultivated species of the human gut microbiota.</title>
        <authorList>
            <person name="Zou Y."/>
            <person name="Xue W."/>
            <person name="Luo G."/>
        </authorList>
    </citation>
    <scope>NUCLEOTIDE SEQUENCE [LARGE SCALE GENOMIC DNA]</scope>
    <source>
        <strain evidence="3 9">AF25-6</strain>
        <strain evidence="2 7">AF26-20BH</strain>
        <strain evidence="6 10">AF35-20</strain>
        <strain evidence="5 8">AM25-16</strain>
        <strain evidence="4 11">AM36-9BH</strain>
    </source>
</reference>
<feature type="signal peptide" evidence="1">
    <location>
        <begin position="1"/>
        <end position="20"/>
    </location>
</feature>
<dbReference type="EMBL" id="QSHQ01000011">
    <property type="protein sequence ID" value="RHC30413.1"/>
    <property type="molecule type" value="Genomic_DNA"/>
</dbReference>
<evidence type="ECO:0000313" key="5">
    <source>
        <dbReference type="EMBL" id="RHF78601.1"/>
    </source>
</evidence>
<evidence type="ECO:0000313" key="7">
    <source>
        <dbReference type="Proteomes" id="UP000283310"/>
    </source>
</evidence>
<dbReference type="AlphaFoldDB" id="A0A413ZS14"/>
<comment type="caution">
    <text evidence="4">The sequence shown here is derived from an EMBL/GenBank/DDBJ whole genome shotgun (WGS) entry which is preliminary data.</text>
</comment>
<dbReference type="Proteomes" id="UP000283310">
    <property type="component" value="Unassembled WGS sequence"/>
</dbReference>
<evidence type="ECO:0000313" key="11">
    <source>
        <dbReference type="Proteomes" id="UP000285305"/>
    </source>
</evidence>
<evidence type="ECO:0000256" key="1">
    <source>
        <dbReference type="SAM" id="SignalP"/>
    </source>
</evidence>
<accession>A0A413ZS14</accession>
<evidence type="ECO:0000313" key="9">
    <source>
        <dbReference type="Proteomes" id="UP000284161"/>
    </source>
</evidence>
<dbReference type="Proteomes" id="UP000283762">
    <property type="component" value="Unassembled WGS sequence"/>
</dbReference>
<dbReference type="EMBL" id="QRPN01000013">
    <property type="protein sequence ID" value="RHM16933.1"/>
    <property type="molecule type" value="Genomic_DNA"/>
</dbReference>
<evidence type="ECO:0000313" key="3">
    <source>
        <dbReference type="EMBL" id="RGR26684.1"/>
    </source>
</evidence>
<gene>
    <name evidence="5" type="ORF">DW668_00905</name>
    <name evidence="4" type="ORF">DW853_07800</name>
    <name evidence="3" type="ORF">DWY58_13620</name>
    <name evidence="2" type="ORF">DWY65_09745</name>
    <name evidence="6" type="ORF">DWZ78_12920</name>
</gene>
<keyword evidence="1" id="KW-0732">Signal</keyword>